<reference evidence="2 3" key="1">
    <citation type="submission" date="2019-03" db="EMBL/GenBank/DDBJ databases">
        <title>First draft genome of Liparis tanakae, snailfish: a comprehensive survey of snailfish specific genes.</title>
        <authorList>
            <person name="Kim W."/>
            <person name="Song I."/>
            <person name="Jeong J.-H."/>
            <person name="Kim D."/>
            <person name="Kim S."/>
            <person name="Ryu S."/>
            <person name="Song J.Y."/>
            <person name="Lee S.K."/>
        </authorList>
    </citation>
    <scope>NUCLEOTIDE SEQUENCE [LARGE SCALE GENOMIC DNA]</scope>
    <source>
        <tissue evidence="2">Muscle</tissue>
    </source>
</reference>
<dbReference type="Proteomes" id="UP000314294">
    <property type="component" value="Unassembled WGS sequence"/>
</dbReference>
<organism evidence="2 3">
    <name type="scientific">Liparis tanakae</name>
    <name type="common">Tanaka's snailfish</name>
    <dbReference type="NCBI Taxonomy" id="230148"/>
    <lineage>
        <taxon>Eukaryota</taxon>
        <taxon>Metazoa</taxon>
        <taxon>Chordata</taxon>
        <taxon>Craniata</taxon>
        <taxon>Vertebrata</taxon>
        <taxon>Euteleostomi</taxon>
        <taxon>Actinopterygii</taxon>
        <taxon>Neopterygii</taxon>
        <taxon>Teleostei</taxon>
        <taxon>Neoteleostei</taxon>
        <taxon>Acanthomorphata</taxon>
        <taxon>Eupercaria</taxon>
        <taxon>Perciformes</taxon>
        <taxon>Cottioidei</taxon>
        <taxon>Cottales</taxon>
        <taxon>Liparidae</taxon>
        <taxon>Liparis</taxon>
    </lineage>
</organism>
<dbReference type="AlphaFoldDB" id="A0A4Z2I6I4"/>
<evidence type="ECO:0000256" key="1">
    <source>
        <dbReference type="SAM" id="MobiDB-lite"/>
    </source>
</evidence>
<evidence type="ECO:0000313" key="2">
    <source>
        <dbReference type="EMBL" id="TNN73669.1"/>
    </source>
</evidence>
<protein>
    <submittedName>
        <fullName evidence="2">Uncharacterized protein</fullName>
    </submittedName>
</protein>
<evidence type="ECO:0000313" key="3">
    <source>
        <dbReference type="Proteomes" id="UP000314294"/>
    </source>
</evidence>
<name>A0A4Z2I6I4_9TELE</name>
<gene>
    <name evidence="2" type="ORF">EYF80_016049</name>
</gene>
<feature type="region of interest" description="Disordered" evidence="1">
    <location>
        <begin position="66"/>
        <end position="86"/>
    </location>
</feature>
<keyword evidence="3" id="KW-1185">Reference proteome</keyword>
<proteinExistence type="predicted"/>
<dbReference type="EMBL" id="SRLO01000122">
    <property type="protein sequence ID" value="TNN73669.1"/>
    <property type="molecule type" value="Genomic_DNA"/>
</dbReference>
<sequence>MEGGRRLPARRRVGERILKAADRRDLPLSPRLRQGATRERYGDLAPLDNTGELMFGLQRAAEQDLDVKPKEKRGRKEVERACVARG</sequence>
<comment type="caution">
    <text evidence="2">The sequence shown here is derived from an EMBL/GenBank/DDBJ whole genome shotgun (WGS) entry which is preliminary data.</text>
</comment>
<accession>A0A4Z2I6I4</accession>